<keyword evidence="3" id="KW-1185">Reference proteome</keyword>
<protein>
    <submittedName>
        <fullName evidence="2">Energy transducer TonB</fullName>
    </submittedName>
</protein>
<feature type="signal peptide" evidence="1">
    <location>
        <begin position="1"/>
        <end position="18"/>
    </location>
</feature>
<name>A0ABW3HAR1_9SPHN</name>
<comment type="caution">
    <text evidence="2">The sequence shown here is derived from an EMBL/GenBank/DDBJ whole genome shotgun (WGS) entry which is preliminary data.</text>
</comment>
<dbReference type="EMBL" id="JBHTJG010000009">
    <property type="protein sequence ID" value="MFD0947882.1"/>
    <property type="molecule type" value="Genomic_DNA"/>
</dbReference>
<keyword evidence="1" id="KW-0732">Signal</keyword>
<evidence type="ECO:0000313" key="3">
    <source>
        <dbReference type="Proteomes" id="UP001596977"/>
    </source>
</evidence>
<gene>
    <name evidence="2" type="ORF">ACFQ1E_16180</name>
</gene>
<evidence type="ECO:0000256" key="1">
    <source>
        <dbReference type="SAM" id="SignalP"/>
    </source>
</evidence>
<feature type="chain" id="PRO_5046990686" evidence="1">
    <location>
        <begin position="19"/>
        <end position="269"/>
    </location>
</feature>
<reference evidence="3" key="1">
    <citation type="journal article" date="2019" name="Int. J. Syst. Evol. Microbiol.">
        <title>The Global Catalogue of Microorganisms (GCM) 10K type strain sequencing project: providing services to taxonomists for standard genome sequencing and annotation.</title>
        <authorList>
            <consortium name="The Broad Institute Genomics Platform"/>
            <consortium name="The Broad Institute Genome Sequencing Center for Infectious Disease"/>
            <person name="Wu L."/>
            <person name="Ma J."/>
        </authorList>
    </citation>
    <scope>NUCLEOTIDE SEQUENCE [LARGE SCALE GENOMIC DNA]</scope>
    <source>
        <strain evidence="3">CCUG 62982</strain>
    </source>
</reference>
<proteinExistence type="predicted"/>
<accession>A0ABW3HAR1</accession>
<sequence>MLRNIAFAGMLLASPAAAQSISAAPMVRIEAAGNWTVVKGEMQCVLDRSLTTGGVPTRLQITLEPVTPTVWLRVATEGDGGKRSDGRAVMFIDGRRMAGDLHYNIFVAGKYRMREYMLNLQQHPLGEVQERLRFWTKAHGDIEMQLGGFPAAWTALQNCMGELYDGWGVKREDIERAVTRPGGSLHEFIDWADGVREFALLYWINAQGRVDECRLLMPSGVEAFDTTLCSTLQSRARFSPARDAQGRPIRTPQFDHPRLRIQITRLRGG</sequence>
<organism evidence="2 3">
    <name type="scientific">Sphingomonas canadensis</name>
    <dbReference type="NCBI Taxonomy" id="1219257"/>
    <lineage>
        <taxon>Bacteria</taxon>
        <taxon>Pseudomonadati</taxon>
        <taxon>Pseudomonadota</taxon>
        <taxon>Alphaproteobacteria</taxon>
        <taxon>Sphingomonadales</taxon>
        <taxon>Sphingomonadaceae</taxon>
        <taxon>Sphingomonas</taxon>
    </lineage>
</organism>
<dbReference type="Proteomes" id="UP001596977">
    <property type="component" value="Unassembled WGS sequence"/>
</dbReference>
<evidence type="ECO:0000313" key="2">
    <source>
        <dbReference type="EMBL" id="MFD0947882.1"/>
    </source>
</evidence>
<dbReference type="RefSeq" id="WP_264945640.1">
    <property type="nucleotide sequence ID" value="NZ_JAPDRA010000009.1"/>
</dbReference>